<keyword evidence="2 9" id="KW-1003">Cell membrane</keyword>
<evidence type="ECO:0000256" key="2">
    <source>
        <dbReference type="ARBA" id="ARBA00022475"/>
    </source>
</evidence>
<dbReference type="Pfam" id="PF01252">
    <property type="entry name" value="Peptidase_A8"/>
    <property type="match status" value="1"/>
</dbReference>
<comment type="subcellular location">
    <subcellularLocation>
        <location evidence="9">Cell membrane</location>
        <topology evidence="9">Multi-pass membrane protein</topology>
    </subcellularLocation>
</comment>
<dbReference type="Proteomes" id="UP000290909">
    <property type="component" value="Chromosome"/>
</dbReference>
<dbReference type="AlphaFoldDB" id="A0A449BJ66"/>
<dbReference type="EMBL" id="LR215050">
    <property type="protein sequence ID" value="VEU82506.1"/>
    <property type="molecule type" value="Genomic_DNA"/>
</dbReference>
<comment type="catalytic activity">
    <reaction evidence="9 10">
        <text>Release of signal peptides from bacterial membrane prolipoproteins. Hydrolyzes -Xaa-Yaa-Zaa-|-(S,diacylglyceryl)Cys-, in which Xaa is hydrophobic (preferably Leu), and Yaa (Ala or Ser) and Zaa (Gly or Ala) have small, neutral side chains.</text>
        <dbReference type="EC" id="3.4.23.36"/>
    </reaction>
</comment>
<comment type="similarity">
    <text evidence="1 9 11">Belongs to the peptidase A8 family.</text>
</comment>
<dbReference type="HAMAP" id="MF_00161">
    <property type="entry name" value="LspA"/>
    <property type="match status" value="1"/>
</dbReference>
<dbReference type="STRING" id="1408416.GCA_000702765_00962"/>
<dbReference type="UniPathway" id="UPA00665"/>
<evidence type="ECO:0000256" key="9">
    <source>
        <dbReference type="HAMAP-Rule" id="MF_00161"/>
    </source>
</evidence>
<feature type="transmembrane region" description="Helical" evidence="9">
    <location>
        <begin position="59"/>
        <end position="77"/>
    </location>
</feature>
<dbReference type="PROSITE" id="PS00855">
    <property type="entry name" value="SPASE_II"/>
    <property type="match status" value="1"/>
</dbReference>
<feature type="active site" evidence="9">
    <location>
        <position position="113"/>
    </location>
</feature>
<evidence type="ECO:0000256" key="5">
    <source>
        <dbReference type="ARBA" id="ARBA00022750"/>
    </source>
</evidence>
<dbReference type="RefSeq" id="WP_035369400.1">
    <property type="nucleotide sequence ID" value="NZ_LR215050.1"/>
</dbReference>
<dbReference type="PRINTS" id="PR00781">
    <property type="entry name" value="LIPOSIGPTASE"/>
</dbReference>
<accession>A0A449BJ66</accession>
<evidence type="ECO:0000256" key="1">
    <source>
        <dbReference type="ARBA" id="ARBA00006139"/>
    </source>
</evidence>
<evidence type="ECO:0000256" key="8">
    <source>
        <dbReference type="ARBA" id="ARBA00023136"/>
    </source>
</evidence>
<evidence type="ECO:0000256" key="7">
    <source>
        <dbReference type="ARBA" id="ARBA00022989"/>
    </source>
</evidence>
<feature type="transmembrane region" description="Helical" evidence="9">
    <location>
        <begin position="89"/>
        <end position="112"/>
    </location>
</feature>
<dbReference type="KEGG" id="ahk:NCTC10172_00520"/>
<dbReference type="GO" id="GO:0006508">
    <property type="term" value="P:proteolysis"/>
    <property type="evidence" value="ECO:0007669"/>
    <property type="project" value="UniProtKB-KW"/>
</dbReference>
<evidence type="ECO:0000313" key="13">
    <source>
        <dbReference type="Proteomes" id="UP000290909"/>
    </source>
</evidence>
<dbReference type="PANTHER" id="PTHR33695:SF1">
    <property type="entry name" value="LIPOPROTEIN SIGNAL PEPTIDASE"/>
    <property type="match status" value="1"/>
</dbReference>
<gene>
    <name evidence="9 12" type="primary">lspA</name>
    <name evidence="12" type="ORF">NCTC10172_00520</name>
</gene>
<keyword evidence="12" id="KW-0449">Lipoprotein</keyword>
<dbReference type="GO" id="GO:0005886">
    <property type="term" value="C:plasma membrane"/>
    <property type="evidence" value="ECO:0007669"/>
    <property type="project" value="UniProtKB-SubCell"/>
</dbReference>
<keyword evidence="13" id="KW-1185">Reference proteome</keyword>
<proteinExistence type="inferred from homology"/>
<dbReference type="GO" id="GO:0004190">
    <property type="term" value="F:aspartic-type endopeptidase activity"/>
    <property type="evidence" value="ECO:0007669"/>
    <property type="project" value="UniProtKB-UniRule"/>
</dbReference>
<comment type="function">
    <text evidence="9 10">This protein specifically catalyzes the removal of signal peptides from prolipoproteins.</text>
</comment>
<evidence type="ECO:0000256" key="3">
    <source>
        <dbReference type="ARBA" id="ARBA00022670"/>
    </source>
</evidence>
<sequence length="164" mass="18443">MILSIALIVFLVLLDFGIKRYFVSIFELNETKVIIEGVLKFSNTRNYGASFGMLQGQSVFFFIVTLIALGAFGYFLATSNFKTKKVYTLSFVFLIAGTLGNGIDRLLLGYVIDYCQMPFLPIVGNTIFNLADVILITGIVLLFVDVMILDTLKKKKKQETEEHE</sequence>
<feature type="active site" evidence="9">
    <location>
        <position position="132"/>
    </location>
</feature>
<dbReference type="InterPro" id="IPR001872">
    <property type="entry name" value="Peptidase_A8"/>
</dbReference>
<comment type="pathway">
    <text evidence="9">Protein modification; lipoprotein biosynthesis (signal peptide cleavage).</text>
</comment>
<evidence type="ECO:0000256" key="10">
    <source>
        <dbReference type="RuleBase" id="RU000594"/>
    </source>
</evidence>
<organism evidence="12 13">
    <name type="scientific">Acholeplasma hippikon</name>
    <dbReference type="NCBI Taxonomy" id="264636"/>
    <lineage>
        <taxon>Bacteria</taxon>
        <taxon>Bacillati</taxon>
        <taxon>Mycoplasmatota</taxon>
        <taxon>Mollicutes</taxon>
        <taxon>Acholeplasmatales</taxon>
        <taxon>Acholeplasmataceae</taxon>
        <taxon>Acholeplasma</taxon>
    </lineage>
</organism>
<comment type="caution">
    <text evidence="9">Lacks conserved residue(s) required for the propagation of feature annotation.</text>
</comment>
<dbReference type="PANTHER" id="PTHR33695">
    <property type="entry name" value="LIPOPROTEIN SIGNAL PEPTIDASE"/>
    <property type="match status" value="1"/>
</dbReference>
<evidence type="ECO:0000256" key="6">
    <source>
        <dbReference type="ARBA" id="ARBA00022801"/>
    </source>
</evidence>
<feature type="transmembrane region" description="Helical" evidence="9">
    <location>
        <begin position="127"/>
        <end position="149"/>
    </location>
</feature>
<keyword evidence="5 9" id="KW-0064">Aspartyl protease</keyword>
<keyword evidence="6 9" id="KW-0378">Hydrolase</keyword>
<dbReference type="NCBIfam" id="TIGR00077">
    <property type="entry name" value="lspA"/>
    <property type="match status" value="1"/>
</dbReference>
<reference evidence="12 13" key="1">
    <citation type="submission" date="2019-01" db="EMBL/GenBank/DDBJ databases">
        <authorList>
            <consortium name="Pathogen Informatics"/>
        </authorList>
    </citation>
    <scope>NUCLEOTIDE SEQUENCE [LARGE SCALE GENOMIC DNA]</scope>
    <source>
        <strain evidence="12 13">NCTC10172</strain>
    </source>
</reference>
<evidence type="ECO:0000256" key="4">
    <source>
        <dbReference type="ARBA" id="ARBA00022692"/>
    </source>
</evidence>
<keyword evidence="3 9" id="KW-0645">Protease</keyword>
<protein>
    <recommendedName>
        <fullName evidence="9">Lipoprotein signal peptidase</fullName>
        <ecNumber evidence="9">3.4.23.36</ecNumber>
    </recommendedName>
    <alternativeName>
        <fullName evidence="9">Prolipoprotein signal peptidase</fullName>
    </alternativeName>
    <alternativeName>
        <fullName evidence="9">Signal peptidase II</fullName>
        <shortName evidence="9">SPase II</shortName>
    </alternativeName>
</protein>
<keyword evidence="4 9" id="KW-0812">Transmembrane</keyword>
<keyword evidence="8 9" id="KW-0472">Membrane</keyword>
<evidence type="ECO:0000256" key="11">
    <source>
        <dbReference type="RuleBase" id="RU004181"/>
    </source>
</evidence>
<evidence type="ECO:0000313" key="12">
    <source>
        <dbReference type="EMBL" id="VEU82506.1"/>
    </source>
</evidence>
<name>A0A449BJ66_9MOLU</name>
<dbReference type="EC" id="3.4.23.36" evidence="9"/>
<keyword evidence="7 9" id="KW-1133">Transmembrane helix</keyword>